<dbReference type="EMBL" id="BPLR01012108">
    <property type="protein sequence ID" value="GIY51449.1"/>
    <property type="molecule type" value="Genomic_DNA"/>
</dbReference>
<reference evidence="2 3" key="1">
    <citation type="submission" date="2021-06" db="EMBL/GenBank/DDBJ databases">
        <title>Caerostris extrusa draft genome.</title>
        <authorList>
            <person name="Kono N."/>
            <person name="Arakawa K."/>
        </authorList>
    </citation>
    <scope>NUCLEOTIDE SEQUENCE [LARGE SCALE GENOMIC DNA]</scope>
</reference>
<sequence>MTCPLTCERKWCCCEIRKNLRRKSSSTSPKRAAFSRKMAPTANTTARQPYPTFRVGKVRSECNLPVSQDENRGYEPKYGSRGALEAAIRKLHHNRQLQKTTEPPKEERCRSTDILDKPQKMNHLKGNAPTVVRISLSSSLNHPL</sequence>
<evidence type="ECO:0000313" key="3">
    <source>
        <dbReference type="Proteomes" id="UP001054945"/>
    </source>
</evidence>
<feature type="region of interest" description="Disordered" evidence="1">
    <location>
        <begin position="24"/>
        <end position="50"/>
    </location>
</feature>
<dbReference type="AlphaFoldDB" id="A0AAV4U0Y4"/>
<gene>
    <name evidence="2" type="ORF">CEXT_237201</name>
</gene>
<name>A0AAV4U0Y4_CAEEX</name>
<accession>A0AAV4U0Y4</accession>
<proteinExistence type="predicted"/>
<dbReference type="Proteomes" id="UP001054945">
    <property type="component" value="Unassembled WGS sequence"/>
</dbReference>
<protein>
    <submittedName>
        <fullName evidence="2">Uncharacterized protein</fullName>
    </submittedName>
</protein>
<keyword evidence="3" id="KW-1185">Reference proteome</keyword>
<organism evidence="2 3">
    <name type="scientific">Caerostris extrusa</name>
    <name type="common">Bark spider</name>
    <name type="synonym">Caerostris bankana</name>
    <dbReference type="NCBI Taxonomy" id="172846"/>
    <lineage>
        <taxon>Eukaryota</taxon>
        <taxon>Metazoa</taxon>
        <taxon>Ecdysozoa</taxon>
        <taxon>Arthropoda</taxon>
        <taxon>Chelicerata</taxon>
        <taxon>Arachnida</taxon>
        <taxon>Araneae</taxon>
        <taxon>Araneomorphae</taxon>
        <taxon>Entelegynae</taxon>
        <taxon>Araneoidea</taxon>
        <taxon>Araneidae</taxon>
        <taxon>Caerostris</taxon>
    </lineage>
</organism>
<evidence type="ECO:0000256" key="1">
    <source>
        <dbReference type="SAM" id="MobiDB-lite"/>
    </source>
</evidence>
<comment type="caution">
    <text evidence="2">The sequence shown here is derived from an EMBL/GenBank/DDBJ whole genome shotgun (WGS) entry which is preliminary data.</text>
</comment>
<evidence type="ECO:0000313" key="2">
    <source>
        <dbReference type="EMBL" id="GIY51449.1"/>
    </source>
</evidence>